<dbReference type="InterPro" id="IPR027417">
    <property type="entry name" value="P-loop_NTPase"/>
</dbReference>
<dbReference type="Pfam" id="PF08751">
    <property type="entry name" value="TrwC"/>
    <property type="match status" value="1"/>
</dbReference>
<evidence type="ECO:0000259" key="2">
    <source>
        <dbReference type="Pfam" id="PF08751"/>
    </source>
</evidence>
<dbReference type="Gene3D" id="3.40.50.300">
    <property type="entry name" value="P-loop containing nucleotide triphosphate hydrolases"/>
    <property type="match status" value="2"/>
</dbReference>
<gene>
    <name evidence="3" type="ORF">GL267_12880</name>
</gene>
<accession>A0A845UBE5</accession>
<dbReference type="SUPFAM" id="SSF55464">
    <property type="entry name" value="Origin of replication-binding domain, RBD-like"/>
    <property type="match status" value="1"/>
</dbReference>
<comment type="caution">
    <text evidence="3">The sequence shown here is derived from an EMBL/GenBank/DDBJ whole genome shotgun (WGS) entry which is preliminary data.</text>
</comment>
<evidence type="ECO:0000313" key="3">
    <source>
        <dbReference type="EMBL" id="NDU43489.1"/>
    </source>
</evidence>
<proteinExistence type="predicted"/>
<dbReference type="Gene3D" id="2.30.30.940">
    <property type="match status" value="1"/>
</dbReference>
<dbReference type="NCBIfam" id="TIGR02686">
    <property type="entry name" value="relax_trwC"/>
    <property type="match status" value="1"/>
</dbReference>
<feature type="compositionally biased region" description="Basic and acidic residues" evidence="1">
    <location>
        <begin position="1069"/>
        <end position="1096"/>
    </location>
</feature>
<feature type="region of interest" description="Disordered" evidence="1">
    <location>
        <begin position="990"/>
        <end position="1173"/>
    </location>
</feature>
<organism evidence="3">
    <name type="scientific">Acidithiobacillus ferrianus</name>
    <dbReference type="NCBI Taxonomy" id="2678518"/>
    <lineage>
        <taxon>Bacteria</taxon>
        <taxon>Pseudomonadati</taxon>
        <taxon>Pseudomonadota</taxon>
        <taxon>Acidithiobacillia</taxon>
        <taxon>Acidithiobacillales</taxon>
        <taxon>Acidithiobacillaceae</taxon>
        <taxon>Acidithiobacillus</taxon>
    </lineage>
</organism>
<feature type="compositionally biased region" description="Basic and acidic residues" evidence="1">
    <location>
        <begin position="1018"/>
        <end position="1028"/>
    </location>
</feature>
<dbReference type="SUPFAM" id="SSF52540">
    <property type="entry name" value="P-loop containing nucleoside triphosphate hydrolases"/>
    <property type="match status" value="2"/>
</dbReference>
<dbReference type="InterPro" id="IPR014059">
    <property type="entry name" value="TraI/TrwC_relax"/>
</dbReference>
<sequence>MVMTVAKAAGDGAAYYKDPGYYQDEGHAPAEWIGAGAEKLGLVGELESGHDFETFDRLLKGELPNGQQLPGPIDGGERRTGWDFTISPPKSVSQLALTHNMQEVREAFLESSKEAFLQFLNEKHIQARGMENGQQVRMDGDVVCAVFVHETARPVDGVVDPQIHSHFVATNVVIREKDGKAVAIDMKLSDDDVKHIGRVADSLLANKLRPLGAEIVQTKDSFEIAGISRDYIEFNSGRSNQILEALEKEGLTRATASTEQKQAANLATREAKDTAEKSGQELRKDWVDRAKEAGFFEQGERVKEEMRERAKTWVPETREQRMDMAAEALRSAARHFSERQSVFSAKDMSTWALKAGIKNGVTEGELRQAFSEEKEKHGLLVAKSPIDPQTGAPSTERFVTTRAALARDENMIKNLRAGKGAVAANERWTPQEIQREIAAYEATKGFKLSPDQVLAIHTTLGSSDRNTTWQGVAGAGKTTAVEVAKNAFENRGYKVLGIASGTQAVKELASINVECKTYAMWAASGMKADDKTIFIGDETGMTGSVDGARAIHTIEQNKSRGLFIGDTNQLQAVDSGSPFRIMQKECDISTLSEIRRQKTPEMLKVATLFSEGKAAAAAQEMGQFMHSVDIGDASNYKEIDQKIADVVAKEYLALPPGKPTENDKGVPSQTRDNTLLIVATNGMRERLNLGIREGLKAEGALGKEDVQARTLHDGKATKEELRQAHYYDGKMKDEDGKAVQIVIMPSAEIKGEGYAVHGVRYADEAIQKHYLEMRANAKENGLEKDAPVILAKGQEYRVQSVDLQKGEVRLADSENREIIWKPDEAGKVRAFEEKQTAMATGDRVIFKENQTIQQPDGKEIKVFNGQKGVVQSVSEGKIYIKTSQGEDVAIDKNGGTRIEHAYSGTVHSMQGATQDYGIAALRAGSKINSANQGYVGQTRFRYEIKVHTNDVAQLQKDWGKGYQYQENAIDHSRDKDLQKFNQQIEEKKMEVVEKEDGLDPKSQAQQAEPEKGPASVTGEREALEERAQPEAAQAAPGKDAEREAPAGAPREAEQRDERAQPESANQMVRGDRQEQKGDPAKPEKAQSEPAPREPERAPMPPMDKMEKWAKTQEAREASGMGKVLGSRQAEQAQRGQAPAKGPQAPTYDKAPAPAKPQPATQQHKDKGGMEREI</sequence>
<protein>
    <submittedName>
        <fullName evidence="3">Relaxase domain-containing protein</fullName>
    </submittedName>
</protein>
<dbReference type="NCBIfam" id="NF041492">
    <property type="entry name" value="MobF"/>
    <property type="match status" value="1"/>
</dbReference>
<dbReference type="AlphaFoldDB" id="A0A845UBE5"/>
<name>A0A845UBE5_9PROT</name>
<feature type="compositionally biased region" description="Basic and acidic residues" evidence="1">
    <location>
        <begin position="1162"/>
        <end position="1173"/>
    </location>
</feature>
<dbReference type="Pfam" id="PF13604">
    <property type="entry name" value="AAA_30"/>
    <property type="match status" value="1"/>
</dbReference>
<feature type="compositionally biased region" description="Basic and acidic residues" evidence="1">
    <location>
        <begin position="1103"/>
        <end position="1116"/>
    </location>
</feature>
<dbReference type="RefSeq" id="WP_163098676.1">
    <property type="nucleotide sequence ID" value="NZ_CP127523.1"/>
</dbReference>
<reference evidence="3" key="1">
    <citation type="submission" date="2019-11" db="EMBL/GenBank/DDBJ databases">
        <title>Acidithiobacillus ferrianus sp. nov.: a facultatively anaerobic and extremely acidophilic chemolithoautotroph.</title>
        <authorList>
            <person name="Norris P.R."/>
            <person name="Falagan C."/>
            <person name="Moya-Beltran A."/>
            <person name="Castro M."/>
            <person name="Quatrini R."/>
            <person name="Johnson D.B."/>
        </authorList>
    </citation>
    <scope>NUCLEOTIDE SEQUENCE [LARGE SCALE GENOMIC DNA]</scope>
    <source>
        <strain evidence="3">MG</strain>
    </source>
</reference>
<dbReference type="EMBL" id="WNJL01000037">
    <property type="protein sequence ID" value="NDU43489.1"/>
    <property type="molecule type" value="Genomic_DNA"/>
</dbReference>
<feature type="compositionally biased region" description="Low complexity" evidence="1">
    <location>
        <begin position="1149"/>
        <end position="1161"/>
    </location>
</feature>
<feature type="compositionally biased region" description="Basic and acidic residues" evidence="1">
    <location>
        <begin position="990"/>
        <end position="999"/>
    </location>
</feature>
<feature type="compositionally biased region" description="Basic and acidic residues" evidence="1">
    <location>
        <begin position="1038"/>
        <end position="1060"/>
    </location>
</feature>
<feature type="domain" description="TrwC relaxase" evidence="2">
    <location>
        <begin position="9"/>
        <end position="292"/>
    </location>
</feature>
<dbReference type="InterPro" id="IPR014862">
    <property type="entry name" value="TrwC"/>
</dbReference>
<evidence type="ECO:0000256" key="1">
    <source>
        <dbReference type="SAM" id="MobiDB-lite"/>
    </source>
</evidence>